<sequence>MEEINQGLQDSLINEVECIQAVLTKILQKEKRPSQNLGEPDAKGQFDLIMETSNRSPITGLLSSMRPESVGQPNEVPITESLIPFQVVPLSYLEYWEQRPTPVQILSGQVQSPRYSELGHTVMLRSIPITGVSRKGKDQFTRRGRASFKLLGRLRVFFHWRFLKIKGIGEELLASGQGRKDGELDFSSS</sequence>
<organism>
    <name type="scientific">Physcomitrium patens</name>
    <name type="common">Spreading-leaved earth moss</name>
    <name type="synonym">Physcomitrella patens</name>
    <dbReference type="NCBI Taxonomy" id="3218"/>
    <lineage>
        <taxon>Eukaryota</taxon>
        <taxon>Viridiplantae</taxon>
        <taxon>Streptophyta</taxon>
        <taxon>Embryophyta</taxon>
        <taxon>Bryophyta</taxon>
        <taxon>Bryophytina</taxon>
        <taxon>Bryopsida</taxon>
        <taxon>Funariidae</taxon>
        <taxon>Funariales</taxon>
        <taxon>Funariaceae</taxon>
        <taxon>Physcomitrium</taxon>
    </lineage>
</organism>
<name>A9U4M0_PHYPA</name>
<accession>A9U4M0</accession>
<proteinExistence type="predicted"/>
<dbReference type="AlphaFoldDB" id="A9U4M0"/>
<reference evidence="1" key="1">
    <citation type="journal article" date="2008" name="Science">
        <title>The Physcomitrella genome reveals evolutionary insights into the conquest of land by plants.</title>
        <authorList>
            <person name="Rensing S."/>
            <person name="Lang D."/>
            <person name="Zimmer A."/>
            <person name="Terry A."/>
            <person name="Salamov A."/>
            <person name="Shapiro H."/>
            <person name="Nishiyama T."/>
            <person name="Perroud P.-F."/>
            <person name="Lindquist E."/>
            <person name="Kamisugi Y."/>
            <person name="Tanahashi T."/>
            <person name="Sakakibara K."/>
            <person name="Fujita T."/>
            <person name="Oishi K."/>
            <person name="Shin-I T."/>
            <person name="Kuroki Y."/>
            <person name="Toyoda A."/>
            <person name="Suzuki Y."/>
            <person name="Hashimoto A."/>
            <person name="Yamaguchi K."/>
            <person name="Sugano A."/>
            <person name="Kohara Y."/>
            <person name="Fujiyama A."/>
            <person name="Anterola A."/>
            <person name="Aoki S."/>
            <person name="Ashton N."/>
            <person name="Barbazuk W.B."/>
            <person name="Barker E."/>
            <person name="Bennetzen J."/>
            <person name="Bezanilla M."/>
            <person name="Blankenship R."/>
            <person name="Cho S.H."/>
            <person name="Dutcher S."/>
            <person name="Estelle M."/>
            <person name="Fawcett J.A."/>
            <person name="Gundlach H."/>
            <person name="Hanada K."/>
            <person name="Heyl A."/>
            <person name="Hicks K.A."/>
            <person name="Hugh J."/>
            <person name="Lohr M."/>
            <person name="Mayer K."/>
            <person name="Melkozernov A."/>
            <person name="Murata T."/>
            <person name="Nelson D."/>
            <person name="Pils B."/>
            <person name="Prigge M."/>
            <person name="Reiss B."/>
            <person name="Renner T."/>
            <person name="Rombauts S."/>
            <person name="Rushton P."/>
            <person name="Sanderfoot A."/>
            <person name="Schween G."/>
            <person name="Shiu S.-H."/>
            <person name="Stueber K."/>
            <person name="Theodoulou F.L."/>
            <person name="Tu H."/>
            <person name="Van de Peer Y."/>
            <person name="Verrier P.J."/>
            <person name="Waters E."/>
            <person name="Wood A."/>
            <person name="Yang L."/>
            <person name="Cove D."/>
            <person name="Cuming A."/>
            <person name="Hasebe M."/>
            <person name="Lucas S."/>
            <person name="Mishler D.B."/>
            <person name="Reski R."/>
            <person name="Grigoriev I."/>
            <person name="Quatrano R.S."/>
            <person name="Boore J.L."/>
        </authorList>
    </citation>
    <scope>NUCLEOTIDE SEQUENCE [LARGE SCALE GENOMIC DNA]</scope>
</reference>
<evidence type="ECO:0000313" key="1">
    <source>
        <dbReference type="EMBL" id="EDQ49383.1"/>
    </source>
</evidence>
<gene>
    <name evidence="1" type="ORF">PHYPADRAFT_102026</name>
</gene>
<protein>
    <submittedName>
        <fullName evidence="1">Predicted protein</fullName>
    </submittedName>
</protein>
<dbReference type="EMBL" id="DS545393">
    <property type="protein sequence ID" value="EDQ49383.1"/>
    <property type="molecule type" value="Genomic_DNA"/>
</dbReference>